<dbReference type="PANTHER" id="PTHR43818">
    <property type="entry name" value="BCDNA.GH03377"/>
    <property type="match status" value="1"/>
</dbReference>
<dbReference type="InterPro" id="IPR000683">
    <property type="entry name" value="Gfo/Idh/MocA-like_OxRdtase_N"/>
</dbReference>
<evidence type="ECO:0000259" key="1">
    <source>
        <dbReference type="Pfam" id="PF01408"/>
    </source>
</evidence>
<dbReference type="Gene3D" id="3.40.50.720">
    <property type="entry name" value="NAD(P)-binding Rossmann-like Domain"/>
    <property type="match status" value="1"/>
</dbReference>
<keyword evidence="3" id="KW-1185">Reference proteome</keyword>
<organism evidence="2 3">
    <name type="scientific">Novipirellula aureliae</name>
    <dbReference type="NCBI Taxonomy" id="2527966"/>
    <lineage>
        <taxon>Bacteria</taxon>
        <taxon>Pseudomonadati</taxon>
        <taxon>Planctomycetota</taxon>
        <taxon>Planctomycetia</taxon>
        <taxon>Pirellulales</taxon>
        <taxon>Pirellulaceae</taxon>
        <taxon>Novipirellula</taxon>
    </lineage>
</organism>
<gene>
    <name evidence="2" type="ORF">Q31b_53880</name>
</gene>
<dbReference type="EC" id="3.2.1.-" evidence="2"/>
<protein>
    <submittedName>
        <fullName evidence="2">Glycosyl hydrolase</fullName>
        <ecNumber evidence="2">3.2.1.-</ecNumber>
    </submittedName>
</protein>
<feature type="domain" description="Gfo/Idh/MocA-like oxidoreductase N-terminal" evidence="1">
    <location>
        <begin position="2"/>
        <end position="118"/>
    </location>
</feature>
<dbReference type="AlphaFoldDB" id="A0A5C6DF31"/>
<dbReference type="Pfam" id="PF01408">
    <property type="entry name" value="GFO_IDH_MocA"/>
    <property type="match status" value="1"/>
</dbReference>
<evidence type="ECO:0000313" key="2">
    <source>
        <dbReference type="EMBL" id="TWU35292.1"/>
    </source>
</evidence>
<sequence length="182" mass="20571">MGVNSRGAEHIRGFLHDPRTEIRAIVDPDEEVGQKRVTEIADKQGVRPEFFKDIRDALEMKGIDIVSSATPNHWHALMGIWAMQAGKDVYIEKPICHNIHEGQALVATAAKYGRQCQTEADGMLSREYRKGFEVPAANKVSFDLLHVNVTLWERNRDACRSELVKNHIVDFMGDHHATIQVC</sequence>
<dbReference type="EMBL" id="SJPY01000010">
    <property type="protein sequence ID" value="TWU35292.1"/>
    <property type="molecule type" value="Genomic_DNA"/>
</dbReference>
<evidence type="ECO:0000313" key="3">
    <source>
        <dbReference type="Proteomes" id="UP000315471"/>
    </source>
</evidence>
<dbReference type="SUPFAM" id="SSF51735">
    <property type="entry name" value="NAD(P)-binding Rossmann-fold domains"/>
    <property type="match status" value="1"/>
</dbReference>
<reference evidence="2 3" key="1">
    <citation type="submission" date="2019-02" db="EMBL/GenBank/DDBJ databases">
        <title>Deep-cultivation of Planctomycetes and their phenomic and genomic characterization uncovers novel biology.</title>
        <authorList>
            <person name="Wiegand S."/>
            <person name="Jogler M."/>
            <person name="Boedeker C."/>
            <person name="Pinto D."/>
            <person name="Vollmers J."/>
            <person name="Rivas-Marin E."/>
            <person name="Kohn T."/>
            <person name="Peeters S.H."/>
            <person name="Heuer A."/>
            <person name="Rast P."/>
            <person name="Oberbeckmann S."/>
            <person name="Bunk B."/>
            <person name="Jeske O."/>
            <person name="Meyerdierks A."/>
            <person name="Storesund J.E."/>
            <person name="Kallscheuer N."/>
            <person name="Luecker S."/>
            <person name="Lage O.M."/>
            <person name="Pohl T."/>
            <person name="Merkel B.J."/>
            <person name="Hornburger P."/>
            <person name="Mueller R.-W."/>
            <person name="Bruemmer F."/>
            <person name="Labrenz M."/>
            <person name="Spormann A.M."/>
            <person name="Op Den Camp H."/>
            <person name="Overmann J."/>
            <person name="Amann R."/>
            <person name="Jetten M.S.M."/>
            <person name="Mascher T."/>
            <person name="Medema M.H."/>
            <person name="Devos D.P."/>
            <person name="Kaster A.-K."/>
            <person name="Ovreas L."/>
            <person name="Rohde M."/>
            <person name="Galperin M.Y."/>
            <person name="Jogler C."/>
        </authorList>
    </citation>
    <scope>NUCLEOTIDE SEQUENCE [LARGE SCALE GENOMIC DNA]</scope>
    <source>
        <strain evidence="2 3">Q31b</strain>
    </source>
</reference>
<dbReference type="InterPro" id="IPR036291">
    <property type="entry name" value="NAD(P)-bd_dom_sf"/>
</dbReference>
<dbReference type="InterPro" id="IPR050463">
    <property type="entry name" value="Gfo/Idh/MocA_oxidrdct_glycsds"/>
</dbReference>
<name>A0A5C6DF31_9BACT</name>
<accession>A0A5C6DF31</accession>
<dbReference type="Proteomes" id="UP000315471">
    <property type="component" value="Unassembled WGS sequence"/>
</dbReference>
<dbReference type="GO" id="GO:0016798">
    <property type="term" value="F:hydrolase activity, acting on glycosyl bonds"/>
    <property type="evidence" value="ECO:0007669"/>
    <property type="project" value="UniProtKB-KW"/>
</dbReference>
<dbReference type="GO" id="GO:0000166">
    <property type="term" value="F:nucleotide binding"/>
    <property type="evidence" value="ECO:0007669"/>
    <property type="project" value="InterPro"/>
</dbReference>
<comment type="caution">
    <text evidence="2">The sequence shown here is derived from an EMBL/GenBank/DDBJ whole genome shotgun (WGS) entry which is preliminary data.</text>
</comment>
<keyword evidence="2" id="KW-0326">Glycosidase</keyword>
<dbReference type="PANTHER" id="PTHR43818:SF5">
    <property type="entry name" value="OXIDOREDUCTASE FAMILY PROTEIN"/>
    <property type="match status" value="1"/>
</dbReference>
<keyword evidence="2" id="KW-0378">Hydrolase</keyword>
<dbReference type="RefSeq" id="WP_231617841.1">
    <property type="nucleotide sequence ID" value="NZ_SJPY01000010.1"/>
</dbReference>
<proteinExistence type="predicted"/>